<organism evidence="2 3">
    <name type="scientific">Rhodofomes roseus</name>
    <dbReference type="NCBI Taxonomy" id="34475"/>
    <lineage>
        <taxon>Eukaryota</taxon>
        <taxon>Fungi</taxon>
        <taxon>Dikarya</taxon>
        <taxon>Basidiomycota</taxon>
        <taxon>Agaricomycotina</taxon>
        <taxon>Agaricomycetes</taxon>
        <taxon>Polyporales</taxon>
        <taxon>Rhodofomes</taxon>
    </lineage>
</organism>
<dbReference type="Proteomes" id="UP000298390">
    <property type="component" value="Unassembled WGS sequence"/>
</dbReference>
<sequence>MSNRLILWLALNALATQGCKTRASHNQRERDTDKSLVAVAPGPGRAARCISTRKATRDVTVKPSKVPCFELPTSIIIRGNIGSQCYSESFPADVHDDNFTFVVGLDPPPPASAYDRVAWRMHLEAPLLTQGYTVTLWKGILKDEDDLTSAKTAVHLIDTAYDDTFVVGADAWKVTINKTDTRGMDEREGWSFREIVTGAGHTTTEHPFEPSLTNTQLEEIGMIRQIKLMDGCTAQLCLLPQPKTWMMLSHDWRTSQCHELFMPWQFGVAFAIDIPLLNDYADGILGLGLNDHQKTYGDRSPLGFLEVLLAEMNPVAYSAINTGLLGNESVIEAPKDRPILETYHVPGWVADPRSRIQVVYEFEGVHGQSVLVYGPFEICFYQHDDIRRSRPVEPEGLVFPQHPDRDYGVFGLNFFRSMYVSLHKATDGDDFVRMAAQWPENYEADMRDYLIEGMSPP</sequence>
<gene>
    <name evidence="2" type="ORF">EVJ58_g3635</name>
</gene>
<name>A0A4Y9YJT9_9APHY</name>
<evidence type="ECO:0000313" key="3">
    <source>
        <dbReference type="Proteomes" id="UP000298390"/>
    </source>
</evidence>
<feature type="signal peptide" evidence="1">
    <location>
        <begin position="1"/>
        <end position="18"/>
    </location>
</feature>
<proteinExistence type="predicted"/>
<dbReference type="AlphaFoldDB" id="A0A4Y9YJT9"/>
<reference evidence="2 3" key="1">
    <citation type="submission" date="2019-01" db="EMBL/GenBank/DDBJ databases">
        <title>Genome sequencing of the rare red list fungi Fomitopsis rosea.</title>
        <authorList>
            <person name="Buettner E."/>
            <person name="Kellner H."/>
        </authorList>
    </citation>
    <scope>NUCLEOTIDE SEQUENCE [LARGE SCALE GENOMIC DNA]</scope>
    <source>
        <strain evidence="2 3">DSM 105464</strain>
    </source>
</reference>
<protein>
    <submittedName>
        <fullName evidence="2">Uncharacterized protein</fullName>
    </submittedName>
</protein>
<comment type="caution">
    <text evidence="2">The sequence shown here is derived from an EMBL/GenBank/DDBJ whole genome shotgun (WGS) entry which is preliminary data.</text>
</comment>
<feature type="chain" id="PRO_5021486234" evidence="1">
    <location>
        <begin position="19"/>
        <end position="457"/>
    </location>
</feature>
<accession>A0A4Y9YJT9</accession>
<evidence type="ECO:0000256" key="1">
    <source>
        <dbReference type="SAM" id="SignalP"/>
    </source>
</evidence>
<dbReference type="EMBL" id="SEKV01000153">
    <property type="protein sequence ID" value="TFY62794.1"/>
    <property type="molecule type" value="Genomic_DNA"/>
</dbReference>
<keyword evidence="1" id="KW-0732">Signal</keyword>
<dbReference type="PROSITE" id="PS51257">
    <property type="entry name" value="PROKAR_LIPOPROTEIN"/>
    <property type="match status" value="1"/>
</dbReference>
<evidence type="ECO:0000313" key="2">
    <source>
        <dbReference type="EMBL" id="TFY62794.1"/>
    </source>
</evidence>